<dbReference type="InterPro" id="IPR015919">
    <property type="entry name" value="Cadherin-like_sf"/>
</dbReference>
<evidence type="ECO:0000313" key="4">
    <source>
        <dbReference type="EMBL" id="SDZ97662.1"/>
    </source>
</evidence>
<keyword evidence="5" id="KW-1185">Reference proteome</keyword>
<keyword evidence="1" id="KW-0732">Signal</keyword>
<gene>
    <name evidence="4" type="ORF">SAMN05443550_101587</name>
</gene>
<dbReference type="GO" id="GO:0007156">
    <property type="term" value="P:homophilic cell adhesion via plasma membrane adhesion molecules"/>
    <property type="evidence" value="ECO:0007669"/>
    <property type="project" value="InterPro"/>
</dbReference>
<dbReference type="CDD" id="cd00063">
    <property type="entry name" value="FN3"/>
    <property type="match status" value="1"/>
</dbReference>
<dbReference type="STRING" id="425514.SAMN05443550_101587"/>
<dbReference type="Gene3D" id="2.60.40.60">
    <property type="entry name" value="Cadherins"/>
    <property type="match status" value="1"/>
</dbReference>
<dbReference type="Pfam" id="PF00041">
    <property type="entry name" value="fn3"/>
    <property type="match status" value="1"/>
</dbReference>
<reference evidence="4 5" key="1">
    <citation type="submission" date="2016-10" db="EMBL/GenBank/DDBJ databases">
        <authorList>
            <person name="de Groot N.N."/>
        </authorList>
    </citation>
    <scope>NUCLEOTIDE SEQUENCE [LARGE SCALE GENOMIC DNA]</scope>
    <source>
        <strain evidence="4 5">DSM 19033</strain>
    </source>
</reference>
<dbReference type="NCBIfam" id="TIGR04131">
    <property type="entry name" value="Bac_Flav_CTERM"/>
    <property type="match status" value="1"/>
</dbReference>
<dbReference type="InterPro" id="IPR002126">
    <property type="entry name" value="Cadherin-like_dom"/>
</dbReference>
<name>A0A1H3XGB2_9SPHI</name>
<dbReference type="PROSITE" id="PS50853">
    <property type="entry name" value="FN3"/>
    <property type="match status" value="1"/>
</dbReference>
<evidence type="ECO:0000256" key="1">
    <source>
        <dbReference type="SAM" id="SignalP"/>
    </source>
</evidence>
<feature type="chain" id="PRO_5011462087" evidence="1">
    <location>
        <begin position="20"/>
        <end position="2539"/>
    </location>
</feature>
<dbReference type="SMART" id="SM00112">
    <property type="entry name" value="CA"/>
    <property type="match status" value="1"/>
</dbReference>
<dbReference type="SUPFAM" id="SSF49313">
    <property type="entry name" value="Cadherin-like"/>
    <property type="match status" value="1"/>
</dbReference>
<sequence>MKFNLSALLLFLIAFNANAQMTNFSGNLLNSQIFTRPDLVFDDGINYDAQLNASDLKPGSGTYNYYVQNIIPSVTGTYTIDVSSAVLTPTDVAGNTNDTYLFVYSGNFNYLSPLTNLVRANDDFSNLTVLSRVTNLSLTAGTVYYLVLSSYTSGQTGPLSFSVTGPANVTVGGPVINTLSNMTPMTGCSGSPSTSQSFTVDGSNLTGNIALTAPTGFEISTTPGGIYGGTLMLTPTAGSVALTTVYARLAATATGTPAGSITVSSGTTTKTVALSGTVNTTPSIVLGSITPVNSVATSFAIPYTVASGSPNQYSITTGGITPMPGFSAVSNATLGATPITVTIPASAANTYNFSLTVRNSVTGCTSPATPFTVTIVPNTTTVSSILRASPDPTSAATVNYTVTFAGAVTGVDAADFALTATASAAAAIGTPAGSGTTWTVPVNSITGDGTIRLDFTGLTGVTPNVSSAYITGDVYTIDHTPPVVSSVSSTALDATYMAGANLNIQVSFPENVTATGTPQLALNSGGTASYASGSGTGTLTFSYTVGAGDSSPDLDYTATSSLSLAGGTLTDAAGNNAALTLPAVGGASSLGGQKAIVIDGIAPVVSNVAVPANGSYGTGQNLDFTVNMSEAVTVNTGGGIPAIAVTLNTGGTVNAAYLSGSGTSALTFRYTVATGNADNDGIILSSVIALNGGTLKDAAGNNAVLTLNNPGMTTGILVDGVAPVVSTIAIVGPAATNAASVEFTVTFSESVSGADISDFITTGSVAATIASISPVSGSVYTVTVNSITGAGILRLDLNSTGTGITDVSGNPVSGGFITGDSYNIDRVTPVVATVNVPANATYIAGQNLDFTVNFDEAVNVTGSPYLGITLNTGGTVQAAYLSGSGTTALTFHYTVVTGNLDNDGIIPDAAVTLNGGTILDNTNNIAVLTLNGVPPVTGILVDAVAPVVSSVAVPVNGNYGAGQDLDFIVNTSETVTVGTGGGTPFVEVTLNTGGTVNAFYLSGSGTPALTFRYTVAAGNADNDGIVLAAAITPNGGTLRDAAGNDAIPGLNNPGVTTAILVDGIAPVSTSVAVPANASYGTGQYLDFMVNMTEMVTVNTTTGIPSIDLTLNTGGTVQAAYLSGSGTAALTFRYTIAAGNTDNDGIILANTIVLNGGTLKDAAGNNAVPALNNLGTTTAVLVDGNAPVVSTIARVGAALTNAASVDYTVTFSEDISGLDISDFSTTATGSAAGTIAAVNPVSGSVYTVTVNSITGDGTLRLDLNNTGTGITDIAANPLNGGFITGEAYTVDRITPVIATVGLPANATYVAGQNLDLTLNLSENVTVTGAPVVGLTLNTGGAVNAVYLSGSGTAALTFRYTVVTGDLDDDGITLASAPVLSGGTITDDAGNPADLTLNGIAPTTGILVDAAAPVVSSVTVPANGNYGTGQNLDFTVNFSENTTVSTTGGIPSIDLTLNTGGTVQAAYLSGSGTAALTFRYTVAAGNTDHDGVILANTIALNGGTLKDAAGNDAIPVLNNTGATTAVLVDGTAPVVTAIARVSAALTNAASLDYTVTFSENISGLEISDFTATATGSATGTVAAASPVSGSVYTVTVSSITGLGTLRLDLNNAGTGIIDIANNPVSSGFNTGELYTIDRVIPTLSAVTITSNNVQPTKATTGDVVTVTFSSDETLQTPVVSITGHNATVLNTAGNNWTATYTLTASDTEGNVPFSIDFSDLAANAGITVTSGTGSVTFDKTAPAIPSGLAATSGNTQIQLNWTADTETDLAGYSILYGTSPAPATLLTTIPAGTTTYTHTGLSNGITYFYRILATDQTGNSSTASADVTAIPKAGQTITFNTIAAKTYGDADFTLGAANSSAGLPVTYTATDPAIVAITGNTAKILKAGSTVITASQPGNAAFNPAPAVPQTLSTGLKDLTIVNTSRAKVYGDVLTNTDFSGSVTGIVNNDNITLTRSSTGAAASATTGTYPIVAALSDPDLRLSNYNLNNPDGTLTVTQKALVITAADRTKIYGETVTFAATAFTATGLINGNTVSTVTLSSSGSINTATVAGSPYTIVPSAAAGTGLSNYLLSYTNGTLTLNRKSLVVTADNKEKFTGTANPVLTASFNGFANNENSAVFTAAPVISSTADINSPIGTYPISVSNAAAANYVTSFVNGTLTVKAGAPAGISLAAAILFENQASGTNAGTLSSTSDDANATFSYTLVSGAGDADNGLFSISGNQLRSAAPLNFEQKAVYSIRVRSATQYGFSLDKVFSINLSDVNEIPALDAVANQVLCYITEKQNIALTGISAGPETSQTSSLTVNSDNNLLENLTVTTTSAGAGVLSYRIKDGASGTARVTVTVKDNGGTANGGSDTYTRDFTITINPLPAIVISSDQPTELSKGLTAKLTASGGSTYLWSTSAGIIGGQQTATLTVRPSVTTTYTVTVTNTSGCSAQQSITLNVLEDYKTLDATNILSPNGDGQNDFWMIRNIDLYPNNEVKVFDKAGRILFSQKHYQNTWDATINGSPLSEGTYYYIVDFGAGLGKMKGFITVIRQQ</sequence>
<dbReference type="Gene3D" id="3.30.160.710">
    <property type="match status" value="1"/>
</dbReference>
<dbReference type="Pfam" id="PF18676">
    <property type="entry name" value="MBG_2"/>
    <property type="match status" value="3"/>
</dbReference>
<evidence type="ECO:0000259" key="2">
    <source>
        <dbReference type="PROSITE" id="PS50268"/>
    </source>
</evidence>
<dbReference type="EMBL" id="FNRA01000001">
    <property type="protein sequence ID" value="SDZ97662.1"/>
    <property type="molecule type" value="Genomic_DNA"/>
</dbReference>
<dbReference type="Pfam" id="PF13585">
    <property type="entry name" value="CHU_C"/>
    <property type="match status" value="1"/>
</dbReference>
<dbReference type="InterPro" id="IPR026341">
    <property type="entry name" value="T9SS_type_B"/>
</dbReference>
<evidence type="ECO:0000259" key="3">
    <source>
        <dbReference type="PROSITE" id="PS50853"/>
    </source>
</evidence>
<accession>A0A1H3XGB2</accession>
<dbReference type="GO" id="GO:0016020">
    <property type="term" value="C:membrane"/>
    <property type="evidence" value="ECO:0007669"/>
    <property type="project" value="InterPro"/>
</dbReference>
<dbReference type="OrthoDB" id="355609at2"/>
<dbReference type="PROSITE" id="PS50268">
    <property type="entry name" value="CADHERIN_2"/>
    <property type="match status" value="1"/>
</dbReference>
<dbReference type="InterPro" id="IPR013783">
    <property type="entry name" value="Ig-like_fold"/>
</dbReference>
<feature type="signal peptide" evidence="1">
    <location>
        <begin position="1"/>
        <end position="19"/>
    </location>
</feature>
<dbReference type="GO" id="GO:0005509">
    <property type="term" value="F:calcium ion binding"/>
    <property type="evidence" value="ECO:0007669"/>
    <property type="project" value="InterPro"/>
</dbReference>
<dbReference type="SMART" id="SM00060">
    <property type="entry name" value="FN3"/>
    <property type="match status" value="1"/>
</dbReference>
<dbReference type="Proteomes" id="UP000198850">
    <property type="component" value="Unassembled WGS sequence"/>
</dbReference>
<dbReference type="SUPFAM" id="SSF49265">
    <property type="entry name" value="Fibronectin type III"/>
    <property type="match status" value="1"/>
</dbReference>
<dbReference type="Gene3D" id="2.60.40.10">
    <property type="entry name" value="Immunoglobulins"/>
    <property type="match status" value="1"/>
</dbReference>
<dbReference type="InterPro" id="IPR041286">
    <property type="entry name" value="MBG_2"/>
</dbReference>
<feature type="domain" description="Fibronectin type-III" evidence="3">
    <location>
        <begin position="1739"/>
        <end position="1832"/>
    </location>
</feature>
<protein>
    <submittedName>
        <fullName evidence="4">Gliding motility-associated C-terminal domain-containing protein</fullName>
    </submittedName>
</protein>
<dbReference type="RefSeq" id="WP_090554966.1">
    <property type="nucleotide sequence ID" value="NZ_FNRA01000001.1"/>
</dbReference>
<dbReference type="InterPro" id="IPR036116">
    <property type="entry name" value="FN3_sf"/>
</dbReference>
<feature type="domain" description="Cadherin" evidence="2">
    <location>
        <begin position="2178"/>
        <end position="2268"/>
    </location>
</feature>
<evidence type="ECO:0000313" key="5">
    <source>
        <dbReference type="Proteomes" id="UP000198850"/>
    </source>
</evidence>
<organism evidence="4 5">
    <name type="scientific">Pedobacter hartonius</name>
    <dbReference type="NCBI Taxonomy" id="425514"/>
    <lineage>
        <taxon>Bacteria</taxon>
        <taxon>Pseudomonadati</taxon>
        <taxon>Bacteroidota</taxon>
        <taxon>Sphingobacteriia</taxon>
        <taxon>Sphingobacteriales</taxon>
        <taxon>Sphingobacteriaceae</taxon>
        <taxon>Pedobacter</taxon>
    </lineage>
</organism>
<dbReference type="InterPro" id="IPR003961">
    <property type="entry name" value="FN3_dom"/>
</dbReference>
<proteinExistence type="predicted"/>